<keyword evidence="1" id="KW-0812">Transmembrane</keyword>
<keyword evidence="1" id="KW-1133">Transmembrane helix</keyword>
<gene>
    <name evidence="2" type="ORF">ACFO5O_00915</name>
</gene>
<comment type="caution">
    <text evidence="2">The sequence shown here is derived from an EMBL/GenBank/DDBJ whole genome shotgun (WGS) entry which is preliminary data.</text>
</comment>
<dbReference type="InterPro" id="IPR045749">
    <property type="entry name" value="DUF6090"/>
</dbReference>
<dbReference type="Pfam" id="PF19578">
    <property type="entry name" value="DUF6090"/>
    <property type="match status" value="1"/>
</dbReference>
<organism evidence="2 3">
    <name type="scientific">Geojedonia litorea</name>
    <dbReference type="NCBI Taxonomy" id="1268269"/>
    <lineage>
        <taxon>Bacteria</taxon>
        <taxon>Pseudomonadati</taxon>
        <taxon>Bacteroidota</taxon>
        <taxon>Flavobacteriia</taxon>
        <taxon>Flavobacteriales</taxon>
        <taxon>Flavobacteriaceae</taxon>
        <taxon>Geojedonia</taxon>
    </lineage>
</organism>
<keyword evidence="1" id="KW-0472">Membrane</keyword>
<name>A0ABV9N0B3_9FLAO</name>
<reference evidence="3" key="1">
    <citation type="journal article" date="2019" name="Int. J. Syst. Evol. Microbiol.">
        <title>The Global Catalogue of Microorganisms (GCM) 10K type strain sequencing project: providing services to taxonomists for standard genome sequencing and annotation.</title>
        <authorList>
            <consortium name="The Broad Institute Genomics Platform"/>
            <consortium name="The Broad Institute Genome Sequencing Center for Infectious Disease"/>
            <person name="Wu L."/>
            <person name="Ma J."/>
        </authorList>
    </citation>
    <scope>NUCLEOTIDE SEQUENCE [LARGE SCALE GENOMIC DNA]</scope>
    <source>
        <strain evidence="3">CCUG 63682</strain>
    </source>
</reference>
<dbReference type="Proteomes" id="UP001595953">
    <property type="component" value="Unassembled WGS sequence"/>
</dbReference>
<dbReference type="EMBL" id="JBHSGP010000004">
    <property type="protein sequence ID" value="MFC4720864.1"/>
    <property type="molecule type" value="Genomic_DNA"/>
</dbReference>
<evidence type="ECO:0000313" key="2">
    <source>
        <dbReference type="EMBL" id="MFC4720864.1"/>
    </source>
</evidence>
<protein>
    <submittedName>
        <fullName evidence="2">DUF6090 family protein</fullName>
    </submittedName>
</protein>
<feature type="transmembrane region" description="Helical" evidence="1">
    <location>
        <begin position="12"/>
        <end position="32"/>
    </location>
</feature>
<evidence type="ECO:0000313" key="3">
    <source>
        <dbReference type="Proteomes" id="UP001595953"/>
    </source>
</evidence>
<accession>A0ABV9N0B3</accession>
<sequence>MENKTSKYFKYAIGEIVLVVLGILIALQINNWNEQRKDYKKEILVMSNLIQDLRSDSLSYAQNLKTLQEINTLHQELYRIGVEGEGGIEIGNPNNIRRLPYHNPITKENDPEVANKISNNSIRKEIQTYFRFAKDMDDVYGEFEAVIQDRMRPYLTQQNAHDLSAWFKVKNVESVSLIGKEKLVELSQYPYFQQLLFEASIKNTDVTNTLNDLIISNAKLIKILENNLYK</sequence>
<proteinExistence type="predicted"/>
<keyword evidence="3" id="KW-1185">Reference proteome</keyword>
<evidence type="ECO:0000256" key="1">
    <source>
        <dbReference type="SAM" id="Phobius"/>
    </source>
</evidence>
<dbReference type="RefSeq" id="WP_387960030.1">
    <property type="nucleotide sequence ID" value="NZ_JBHSGP010000004.1"/>
</dbReference>